<keyword evidence="4" id="KW-1185">Reference proteome</keyword>
<name>A0ABV0GT27_PAENI</name>
<evidence type="ECO:0000256" key="1">
    <source>
        <dbReference type="SAM" id="MobiDB-lite"/>
    </source>
</evidence>
<proteinExistence type="predicted"/>
<accession>A0ABV0GT27</accession>
<organism evidence="3 4">
    <name type="scientific">Paenarthrobacter nicotinovorans</name>
    <name type="common">Arthrobacter nicotinovorans</name>
    <dbReference type="NCBI Taxonomy" id="29320"/>
    <lineage>
        <taxon>Bacteria</taxon>
        <taxon>Bacillati</taxon>
        <taxon>Actinomycetota</taxon>
        <taxon>Actinomycetes</taxon>
        <taxon>Micrococcales</taxon>
        <taxon>Micrococcaceae</taxon>
        <taxon>Paenarthrobacter</taxon>
    </lineage>
</organism>
<feature type="domain" description="TY-Chap N-terminal" evidence="2">
    <location>
        <begin position="147"/>
        <end position="258"/>
    </location>
</feature>
<dbReference type="InterPro" id="IPR054344">
    <property type="entry name" value="TY-Chap_N"/>
</dbReference>
<evidence type="ECO:0000313" key="4">
    <source>
        <dbReference type="Proteomes" id="UP001448614"/>
    </source>
</evidence>
<evidence type="ECO:0000313" key="3">
    <source>
        <dbReference type="EMBL" id="MEO3941690.1"/>
    </source>
</evidence>
<gene>
    <name evidence="3" type="ORF">V3C41_11485</name>
</gene>
<sequence length="520" mass="57635">MEKDQPTSLIKPGQYAVLDGVEYQILRRGDAWVLLTDTPTPGFSAWGKHGYIREIGPGEQLECHDVKHRGTYRGLIIEVLRSGPHGFLVSSLDPSAGDEGFEGFDPRDRDQEKNIPHDDPDLLFSTVRTRVPMPWAERTPSERATFDWNDFRDRLAVTLRGLTDRAILIITSSMYPNRYVQFARQGDRLDAEAPGKDVVANAVESVLKDAGWQAPGVAEPNWSSGLPLPALTPEFRELAERCVAALRNSYGVKSPDDLSYRAWREAELMPAGQTWSAERVAGMDPGSASLELPGLGLDSNRLDSTGTVERERQPTLWVSSLDHPLVEEILSTPPMKAINPRVKLSLLTHPDGVLEWRFLAGTKVIAVTDDGTLELRHAGSNPTKVVARADSVRPFVLDLVRGMLWPEKQIATFEDAPGVDVKVGPNGTEIRWGRGHWVDFIGGFETFRAAYPLIHLLNATDAEIVQSMEAADGRPVFRVGESLKDAAAAAGYNFNFFSYSAWRVWLERAKNENQEKGGNT</sequence>
<dbReference type="Pfam" id="PF22552">
    <property type="entry name" value="TY-Chap3"/>
    <property type="match status" value="1"/>
</dbReference>
<dbReference type="EMBL" id="JBBMFV010000004">
    <property type="protein sequence ID" value="MEO3941690.1"/>
    <property type="molecule type" value="Genomic_DNA"/>
</dbReference>
<feature type="region of interest" description="Disordered" evidence="1">
    <location>
        <begin position="98"/>
        <end position="119"/>
    </location>
</feature>
<feature type="compositionally biased region" description="Basic and acidic residues" evidence="1">
    <location>
        <begin position="104"/>
        <end position="119"/>
    </location>
</feature>
<dbReference type="Proteomes" id="UP001448614">
    <property type="component" value="Unassembled WGS sequence"/>
</dbReference>
<evidence type="ECO:0000259" key="2">
    <source>
        <dbReference type="Pfam" id="PF22552"/>
    </source>
</evidence>
<reference evidence="3 4" key="1">
    <citation type="journal article" date="2024" name="Appl. Microbiol. Biotechnol.">
        <title>Biosynthetic gene clusters with biotechnological applications in novel Antarctic isolates from Actinomycetota.</title>
        <authorList>
            <person name="Bruna P."/>
            <person name="Nunez-Montero K."/>
            <person name="Contreras M.J."/>
            <person name="Leal K."/>
            <person name="Garcia M."/>
            <person name="Abanto M."/>
            <person name="Barrientos L."/>
        </authorList>
    </citation>
    <scope>NUCLEOTIDE SEQUENCE [LARGE SCALE GENOMIC DNA]</scope>
    <source>
        <strain evidence="3 4">Se16.17</strain>
    </source>
</reference>
<comment type="caution">
    <text evidence="3">The sequence shown here is derived from an EMBL/GenBank/DDBJ whole genome shotgun (WGS) entry which is preliminary data.</text>
</comment>
<protein>
    <recommendedName>
        <fullName evidence="2">TY-Chap N-terminal domain-containing protein</fullName>
    </recommendedName>
</protein>